<dbReference type="RefSeq" id="WP_147845879.1">
    <property type="nucleotide sequence ID" value="NZ_VDUZ01000004.1"/>
</dbReference>
<accession>A0A5C8PT55</accession>
<comment type="caution">
    <text evidence="2">The sequence shown here is derived from an EMBL/GenBank/DDBJ whole genome shotgun (WGS) entry which is preliminary data.</text>
</comment>
<gene>
    <name evidence="2" type="ORF">FHP25_05410</name>
</gene>
<evidence type="ECO:0000313" key="3">
    <source>
        <dbReference type="Proteomes" id="UP000321638"/>
    </source>
</evidence>
<feature type="region of interest" description="Disordered" evidence="1">
    <location>
        <begin position="36"/>
        <end position="57"/>
    </location>
</feature>
<dbReference type="Proteomes" id="UP000321638">
    <property type="component" value="Unassembled WGS sequence"/>
</dbReference>
<dbReference type="AlphaFoldDB" id="A0A5C8PT55"/>
<evidence type="ECO:0000256" key="1">
    <source>
        <dbReference type="SAM" id="MobiDB-lite"/>
    </source>
</evidence>
<organism evidence="2 3">
    <name type="scientific">Vineibacter terrae</name>
    <dbReference type="NCBI Taxonomy" id="2586908"/>
    <lineage>
        <taxon>Bacteria</taxon>
        <taxon>Pseudomonadati</taxon>
        <taxon>Pseudomonadota</taxon>
        <taxon>Alphaproteobacteria</taxon>
        <taxon>Hyphomicrobiales</taxon>
        <taxon>Vineibacter</taxon>
    </lineage>
</organism>
<dbReference type="EMBL" id="VDUZ01000004">
    <property type="protein sequence ID" value="TXL80464.1"/>
    <property type="molecule type" value="Genomic_DNA"/>
</dbReference>
<evidence type="ECO:0000313" key="2">
    <source>
        <dbReference type="EMBL" id="TXL80464.1"/>
    </source>
</evidence>
<name>A0A5C8PT55_9HYPH</name>
<proteinExistence type="predicted"/>
<reference evidence="2 3" key="1">
    <citation type="submission" date="2019-06" db="EMBL/GenBank/DDBJ databases">
        <title>New taxonomy in bacterial strain CC-CFT640, isolated from vineyard.</title>
        <authorList>
            <person name="Lin S.-Y."/>
            <person name="Tsai C.-F."/>
            <person name="Young C.-C."/>
        </authorList>
    </citation>
    <scope>NUCLEOTIDE SEQUENCE [LARGE SCALE GENOMIC DNA]</scope>
    <source>
        <strain evidence="2 3">CC-CFT640</strain>
    </source>
</reference>
<dbReference type="OrthoDB" id="8320317at2"/>
<keyword evidence="3" id="KW-1185">Reference proteome</keyword>
<protein>
    <submittedName>
        <fullName evidence="2">Uncharacterized protein</fullName>
    </submittedName>
</protein>
<sequence>MADPVLLPGFMLVDPNRIDRRTGAPGEVRLRVGAAPTPQDRLSTLRKTHPDAEPYGDDNFVFRGPAGRPTLYNPKGVDWGDLASLLPEYGEFAGGTIGGMAATVPGVLGAAPSLGTSLALVPAGVGLGAAAGRYGMEMFGNRFLGTDDTRNIGQQLADTAVTAGTNAIGARVGEMVGPVVRSAVGPVQSALMGQSGRQVADDFTSAGVRHTAGATSGNRGWQLVEKGLAATPGGARVMQDVAKMQWDDIARAAGNITADIGMATTPQKAGSVIRTGAKKAADRFKETQDFLYKVADYWSGDGKIAPTATQDLVDTMRSELARAPISRRGALQGPIDRAQGVLDDIDKARVNMETWRNIRADLGRDIDEPLPVRSSGSQNENLKRLYGSMTEDMRTAAAASGPEAKRAMDLADRYTRFNMTVNVPMLQKIADMGADEQAYQWAIGEARRGGSRLLQLRKNLTPDEWKVVSATVFDRLGQAAPGARGAAELGGPANDFSVSSFLTNWNKLSNEAKDALFAGSRLNDTREAIDQLVRVANRVKDVERVSNPASTARSMLTGGSIALAGERALSGDIGGAIGILASTTAVPYVTAKMMTNPAFVRWLAGAETFGKGASRDAMIGRLAAIAAVNPEIRDETLRLQQILSSSGAGEVRQ</sequence>